<sequence length="94" mass="10473">MPTDKMITVHMVGPLGSTPVLGHISKKAWLELTEECPHIAHIGLRTAQGLFFEKFQVLDYNEKNGTLLVVESPHLNLDLRGFSLVIGIEKPIQL</sequence>
<evidence type="ECO:0000313" key="2">
    <source>
        <dbReference type="Proteomes" id="UP000176614"/>
    </source>
</evidence>
<organism evidence="1 2">
    <name type="scientific">candidate division WWE3 bacterium RIFOXYA2_FULL_46_9</name>
    <dbReference type="NCBI Taxonomy" id="1802636"/>
    <lineage>
        <taxon>Bacteria</taxon>
        <taxon>Katanobacteria</taxon>
    </lineage>
</organism>
<gene>
    <name evidence="1" type="ORF">A2264_00465</name>
</gene>
<reference evidence="1 2" key="1">
    <citation type="journal article" date="2016" name="Nat. Commun.">
        <title>Thousands of microbial genomes shed light on interconnected biogeochemical processes in an aquifer system.</title>
        <authorList>
            <person name="Anantharaman K."/>
            <person name="Brown C.T."/>
            <person name="Hug L.A."/>
            <person name="Sharon I."/>
            <person name="Castelle C.J."/>
            <person name="Probst A.J."/>
            <person name="Thomas B.C."/>
            <person name="Singh A."/>
            <person name="Wilkins M.J."/>
            <person name="Karaoz U."/>
            <person name="Brodie E.L."/>
            <person name="Williams K.H."/>
            <person name="Hubbard S.S."/>
            <person name="Banfield J.F."/>
        </authorList>
    </citation>
    <scope>NUCLEOTIDE SEQUENCE [LARGE SCALE GENOMIC DNA]</scope>
</reference>
<name>A0A1F4W159_UNCKA</name>
<evidence type="ECO:0000313" key="1">
    <source>
        <dbReference type="EMBL" id="OGC63154.1"/>
    </source>
</evidence>
<protein>
    <submittedName>
        <fullName evidence="1">Uncharacterized protein</fullName>
    </submittedName>
</protein>
<dbReference type="AlphaFoldDB" id="A0A1F4W159"/>
<dbReference type="EMBL" id="MEVT01000008">
    <property type="protein sequence ID" value="OGC63154.1"/>
    <property type="molecule type" value="Genomic_DNA"/>
</dbReference>
<dbReference type="Proteomes" id="UP000176614">
    <property type="component" value="Unassembled WGS sequence"/>
</dbReference>
<proteinExistence type="predicted"/>
<accession>A0A1F4W159</accession>
<comment type="caution">
    <text evidence="1">The sequence shown here is derived from an EMBL/GenBank/DDBJ whole genome shotgun (WGS) entry which is preliminary data.</text>
</comment>